<accession>A0A364RCH7</accession>
<dbReference type="InterPro" id="IPR011335">
    <property type="entry name" value="Restrct_endonuc-II-like"/>
</dbReference>
<dbReference type="AlphaFoldDB" id="A0A364RCH7"/>
<organism evidence="1 2">
    <name type="scientific">Pontibacter arcticus</name>
    <dbReference type="NCBI Taxonomy" id="2080288"/>
    <lineage>
        <taxon>Bacteria</taxon>
        <taxon>Pseudomonadati</taxon>
        <taxon>Bacteroidota</taxon>
        <taxon>Cytophagia</taxon>
        <taxon>Cytophagales</taxon>
        <taxon>Hymenobacteraceae</taxon>
        <taxon>Pontibacter</taxon>
    </lineage>
</organism>
<name>A0A364RCH7_9BACT</name>
<dbReference type="Proteomes" id="UP000251692">
    <property type="component" value="Unassembled WGS sequence"/>
</dbReference>
<sequence length="143" mass="16490">MKALDIIRNLSLERKRERFPNVPAYGIVAPNYSDKDANGLTKCIIDYFRLNGGYAVRINTQGQYNEKLGKWTKSTTKRGTADVHACLNGIHYSIEVKIGRDTLSEYQTETQEQVRAAGGRYYVAKDFQDFYNWINQRREGLNE</sequence>
<comment type="caution">
    <text evidence="1">The sequence shown here is derived from an EMBL/GenBank/DDBJ whole genome shotgun (WGS) entry which is preliminary data.</text>
</comment>
<dbReference type="GO" id="GO:0003676">
    <property type="term" value="F:nucleic acid binding"/>
    <property type="evidence" value="ECO:0007669"/>
    <property type="project" value="InterPro"/>
</dbReference>
<evidence type="ECO:0000313" key="1">
    <source>
        <dbReference type="EMBL" id="RAU81974.1"/>
    </source>
</evidence>
<reference evidence="1 2" key="1">
    <citation type="submission" date="2018-06" db="EMBL/GenBank/DDBJ databases">
        <authorList>
            <person name="Liu Z.-W."/>
        </authorList>
    </citation>
    <scope>NUCLEOTIDE SEQUENCE [LARGE SCALE GENOMIC DNA]</scope>
    <source>
        <strain evidence="1 2">2b14</strain>
    </source>
</reference>
<protein>
    <submittedName>
        <fullName evidence="1">VRR-NUC domain-containing protein</fullName>
    </submittedName>
</protein>
<keyword evidence="2" id="KW-1185">Reference proteome</keyword>
<dbReference type="OrthoDB" id="956296at2"/>
<dbReference type="EMBL" id="QMDV01000004">
    <property type="protein sequence ID" value="RAU81974.1"/>
    <property type="molecule type" value="Genomic_DNA"/>
</dbReference>
<dbReference type="InterPro" id="IPR011856">
    <property type="entry name" value="tRNA_endonuc-like_dom_sf"/>
</dbReference>
<dbReference type="RefSeq" id="WP_112306652.1">
    <property type="nucleotide sequence ID" value="NZ_QMDV01000004.1"/>
</dbReference>
<dbReference type="Gene3D" id="3.40.1350.10">
    <property type="match status" value="1"/>
</dbReference>
<reference evidence="1 2" key="2">
    <citation type="submission" date="2018-07" db="EMBL/GenBank/DDBJ databases">
        <title>Pontibacter sp. 2b14 genomic sequence and assembly.</title>
        <authorList>
            <person name="Du Z.-J."/>
        </authorList>
    </citation>
    <scope>NUCLEOTIDE SEQUENCE [LARGE SCALE GENOMIC DNA]</scope>
    <source>
        <strain evidence="1 2">2b14</strain>
    </source>
</reference>
<evidence type="ECO:0000313" key="2">
    <source>
        <dbReference type="Proteomes" id="UP000251692"/>
    </source>
</evidence>
<dbReference type="SUPFAM" id="SSF52980">
    <property type="entry name" value="Restriction endonuclease-like"/>
    <property type="match status" value="1"/>
</dbReference>
<proteinExistence type="predicted"/>
<gene>
    <name evidence="1" type="ORF">DP923_14945</name>
</gene>